<keyword evidence="5" id="KW-0222">Digestion</keyword>
<reference evidence="16" key="3">
    <citation type="journal article" date="2013" name="Nucleic Acids Res.">
        <title>The genome of Anopheles darlingi, the main neotropical malaria vector.</title>
        <authorList>
            <person name="Marinotti O."/>
            <person name="Cerqueira G.C."/>
            <person name="de Almeida L.G."/>
            <person name="Ferro M.I."/>
            <person name="Loreto E.L."/>
            <person name="Zaha A."/>
            <person name="Teixeira S.M."/>
            <person name="Wespiser A.R."/>
            <person name="Almeida E Silva A."/>
            <person name="Schlindwein A.D."/>
            <person name="Pacheco A.C."/>
            <person name="Silva A.L."/>
            <person name="Graveley B.R."/>
            <person name="Walenz B.P."/>
            <person name="Lima Bde A."/>
            <person name="Ribeiro C.A."/>
            <person name="Nunes-Silva C.G."/>
            <person name="de Carvalho C.R."/>
            <person name="Soares C.M."/>
            <person name="de Menezes C.B."/>
            <person name="Matiolli C."/>
            <person name="Caffrey D."/>
            <person name="Araujo D.A."/>
            <person name="de Oliveira D.M."/>
            <person name="Golenbock D."/>
            <person name="Grisard E.C."/>
            <person name="Fantinatti-Garboggini F."/>
            <person name="de Carvalho F.M."/>
            <person name="Barcellos F.G."/>
            <person name="Prosdocimi F."/>
            <person name="May G."/>
            <person name="Azevedo Junior G.M."/>
            <person name="Guimaraes G.M."/>
            <person name="Goldman G.H."/>
            <person name="Padilha I.Q."/>
            <person name="Batista Jda S."/>
            <person name="Ferro J.A."/>
            <person name="Ribeiro J.M."/>
            <person name="Fietto J.L."/>
            <person name="Dabbas K.M."/>
            <person name="Cerdeira L."/>
            <person name="Agnez-Lima L.F."/>
            <person name="Brocchi M."/>
            <person name="de Carvalho M.O."/>
            <person name="Teixeira Mde M."/>
            <person name="Diniz Maia Mde M."/>
            <person name="Goldman M.H."/>
            <person name="Cruz Schneider M.P."/>
            <person name="Felipe M.S."/>
            <person name="Hungria M."/>
            <person name="Nicolas M.F."/>
            <person name="Pereira M."/>
            <person name="Montes M.A."/>
            <person name="Cantao M.E."/>
            <person name="Vincentz M."/>
            <person name="Rafael M.S."/>
            <person name="Silverman N."/>
            <person name="Stoco P.H."/>
            <person name="Souza R.C."/>
            <person name="Vicentini R."/>
            <person name="Gazzinelli R.T."/>
            <person name="Neves Rde O."/>
            <person name="Silva R."/>
            <person name="Astolfi-Filho S."/>
            <person name="Maciel T.E."/>
            <person name="Urmenyi T.P."/>
            <person name="Tadei W.P."/>
            <person name="Camargo E.P."/>
            <person name="de Vasconcelos A.T."/>
        </authorList>
    </citation>
    <scope>NUCLEOTIDE SEQUENCE</scope>
</reference>
<evidence type="ECO:0000313" key="18">
    <source>
        <dbReference type="Proteomes" id="UP000000673"/>
    </source>
</evidence>
<reference evidence="16 18" key="1">
    <citation type="journal article" date="2010" name="BMC Genomics">
        <title>Combination of measures distinguishes pre-miRNAs from other stem-loops in the genome of the newly sequenced Anopheles darlingi.</title>
        <authorList>
            <person name="Mendes N.D."/>
            <person name="Freitas A.T."/>
            <person name="Vasconcelos A.T."/>
            <person name="Sagot M.F."/>
        </authorList>
    </citation>
    <scope>NUCLEOTIDE SEQUENCE</scope>
</reference>
<dbReference type="EnsemblMetazoa" id="ADAC007736-RA">
    <property type="protein sequence ID" value="ADAC007736-PA"/>
    <property type="gene ID" value="ADAC007736"/>
</dbReference>
<evidence type="ECO:0000256" key="10">
    <source>
        <dbReference type="ARBA" id="ARBA00024195"/>
    </source>
</evidence>
<accession>W5J844</accession>
<dbReference type="Gene3D" id="2.40.10.10">
    <property type="entry name" value="Trypsin-like serine proteases"/>
    <property type="match status" value="1"/>
</dbReference>
<evidence type="ECO:0000256" key="8">
    <source>
        <dbReference type="ARBA" id="ARBA00023145"/>
    </source>
</evidence>
<dbReference type="eggNOG" id="KOG3627">
    <property type="taxonomic scope" value="Eukaryota"/>
</dbReference>
<dbReference type="InterPro" id="IPR001254">
    <property type="entry name" value="Trypsin_dom"/>
</dbReference>
<evidence type="ECO:0000256" key="7">
    <source>
        <dbReference type="ARBA" id="ARBA00022825"/>
    </source>
</evidence>
<evidence type="ECO:0000259" key="15">
    <source>
        <dbReference type="PROSITE" id="PS50240"/>
    </source>
</evidence>
<dbReference type="PANTHER" id="PTHR24276:SF97">
    <property type="entry name" value="GH13245P2-RELATED"/>
    <property type="match status" value="1"/>
</dbReference>
<dbReference type="SUPFAM" id="SSF50494">
    <property type="entry name" value="Trypsin-like serine proteases"/>
    <property type="match status" value="1"/>
</dbReference>
<keyword evidence="8" id="KW-0865">Zymogen</keyword>
<dbReference type="InterPro" id="IPR050430">
    <property type="entry name" value="Peptidase_S1"/>
</dbReference>
<dbReference type="PROSITE" id="PS00134">
    <property type="entry name" value="TRYPSIN_HIS"/>
    <property type="match status" value="1"/>
</dbReference>
<dbReference type="SMART" id="SM00020">
    <property type="entry name" value="Tryp_SPc"/>
    <property type="match status" value="1"/>
</dbReference>
<reference evidence="17" key="4">
    <citation type="submission" date="2015-06" db="UniProtKB">
        <authorList>
            <consortium name="EnsemblMetazoa"/>
        </authorList>
    </citation>
    <scope>IDENTIFICATION</scope>
</reference>
<dbReference type="HOGENOM" id="CLU_006842_7_0_1"/>
<evidence type="ECO:0000256" key="1">
    <source>
        <dbReference type="ARBA" id="ARBA00004613"/>
    </source>
</evidence>
<keyword evidence="4 14" id="KW-0732">Signal</keyword>
<protein>
    <recommendedName>
        <fullName evidence="12">trypsin</fullName>
        <ecNumber evidence="12">3.4.21.4</ecNumber>
    </recommendedName>
</protein>
<keyword evidence="9" id="KW-1015">Disulfide bond</keyword>
<dbReference type="InterPro" id="IPR018114">
    <property type="entry name" value="TRYPSIN_HIS"/>
</dbReference>
<dbReference type="OMA" id="YNANTIT"/>
<organism evidence="16">
    <name type="scientific">Anopheles darlingi</name>
    <name type="common">Mosquito</name>
    <dbReference type="NCBI Taxonomy" id="43151"/>
    <lineage>
        <taxon>Eukaryota</taxon>
        <taxon>Metazoa</taxon>
        <taxon>Ecdysozoa</taxon>
        <taxon>Arthropoda</taxon>
        <taxon>Hexapoda</taxon>
        <taxon>Insecta</taxon>
        <taxon>Pterygota</taxon>
        <taxon>Neoptera</taxon>
        <taxon>Endopterygota</taxon>
        <taxon>Diptera</taxon>
        <taxon>Nematocera</taxon>
        <taxon>Culicoidea</taxon>
        <taxon>Culicidae</taxon>
        <taxon>Anophelinae</taxon>
        <taxon>Anopheles</taxon>
    </lineage>
</organism>
<evidence type="ECO:0000256" key="13">
    <source>
        <dbReference type="RuleBase" id="RU363034"/>
    </source>
</evidence>
<evidence type="ECO:0000256" key="5">
    <source>
        <dbReference type="ARBA" id="ARBA00022757"/>
    </source>
</evidence>
<dbReference type="Proteomes" id="UP000000673">
    <property type="component" value="Unassembled WGS sequence"/>
</dbReference>
<dbReference type="FunCoup" id="W5J844">
    <property type="interactions" value="1"/>
</dbReference>
<proteinExistence type="inferred from homology"/>
<dbReference type="GO" id="GO:0006508">
    <property type="term" value="P:proteolysis"/>
    <property type="evidence" value="ECO:0007669"/>
    <property type="project" value="UniProtKB-KW"/>
</dbReference>
<dbReference type="AlphaFoldDB" id="W5J844"/>
<dbReference type="Pfam" id="PF00089">
    <property type="entry name" value="Trypsin"/>
    <property type="match status" value="1"/>
</dbReference>
<evidence type="ECO:0000313" key="16">
    <source>
        <dbReference type="EMBL" id="ETN60642.1"/>
    </source>
</evidence>
<dbReference type="PROSITE" id="PS00135">
    <property type="entry name" value="TRYPSIN_SER"/>
    <property type="match status" value="1"/>
</dbReference>
<dbReference type="PROSITE" id="PS50240">
    <property type="entry name" value="TRYPSIN_DOM"/>
    <property type="match status" value="1"/>
</dbReference>
<evidence type="ECO:0000256" key="14">
    <source>
        <dbReference type="SAM" id="SignalP"/>
    </source>
</evidence>
<evidence type="ECO:0000256" key="9">
    <source>
        <dbReference type="ARBA" id="ARBA00023157"/>
    </source>
</evidence>
<dbReference type="GO" id="GO:0007586">
    <property type="term" value="P:digestion"/>
    <property type="evidence" value="ECO:0007669"/>
    <property type="project" value="UniProtKB-KW"/>
</dbReference>
<dbReference type="VEuPathDB" id="VectorBase:ADAR2_010849"/>
<keyword evidence="6 13" id="KW-0378">Hydrolase</keyword>
<dbReference type="PRINTS" id="PR00722">
    <property type="entry name" value="CHYMOTRYPSIN"/>
</dbReference>
<comment type="subcellular location">
    <subcellularLocation>
        <location evidence="1">Secreted</location>
    </subcellularLocation>
</comment>
<keyword evidence="18" id="KW-1185">Reference proteome</keyword>
<dbReference type="GO" id="GO:0004252">
    <property type="term" value="F:serine-type endopeptidase activity"/>
    <property type="evidence" value="ECO:0007669"/>
    <property type="project" value="UniProtKB-EC"/>
</dbReference>
<dbReference type="EMBL" id="ADMH02001884">
    <property type="protein sequence ID" value="ETN60642.1"/>
    <property type="molecule type" value="Genomic_DNA"/>
</dbReference>
<dbReference type="FunFam" id="2.40.10.10:FF:000077">
    <property type="entry name" value="Predicted protein"/>
    <property type="match status" value="1"/>
</dbReference>
<dbReference type="InterPro" id="IPR043504">
    <property type="entry name" value="Peptidase_S1_PA_chymotrypsin"/>
</dbReference>
<feature type="domain" description="Peptidase S1" evidence="15">
    <location>
        <begin position="58"/>
        <end position="283"/>
    </location>
</feature>
<evidence type="ECO:0000256" key="2">
    <source>
        <dbReference type="ARBA" id="ARBA00022525"/>
    </source>
</evidence>
<comment type="similarity">
    <text evidence="10">Belongs to the peptidase S1 family. CLIP subfamily.</text>
</comment>
<dbReference type="MEROPS" id="S01.130"/>
<keyword evidence="3 13" id="KW-0645">Protease</keyword>
<dbReference type="InterPro" id="IPR001314">
    <property type="entry name" value="Peptidase_S1A"/>
</dbReference>
<dbReference type="STRING" id="43151.W5J844"/>
<evidence type="ECO:0000256" key="6">
    <source>
        <dbReference type="ARBA" id="ARBA00022801"/>
    </source>
</evidence>
<evidence type="ECO:0000256" key="4">
    <source>
        <dbReference type="ARBA" id="ARBA00022729"/>
    </source>
</evidence>
<gene>
    <name evidence="16" type="ORF">AND_007736</name>
</gene>
<dbReference type="InterPro" id="IPR009003">
    <property type="entry name" value="Peptidase_S1_PA"/>
</dbReference>
<evidence type="ECO:0000256" key="11">
    <source>
        <dbReference type="ARBA" id="ARBA00036320"/>
    </source>
</evidence>
<feature type="chain" id="PRO_5010155047" description="trypsin" evidence="14">
    <location>
        <begin position="20"/>
        <end position="284"/>
    </location>
</feature>
<evidence type="ECO:0000256" key="12">
    <source>
        <dbReference type="ARBA" id="ARBA00038868"/>
    </source>
</evidence>
<dbReference type="VEuPathDB" id="VectorBase:ADAC007736"/>
<dbReference type="CDD" id="cd00190">
    <property type="entry name" value="Tryp_SPc"/>
    <property type="match status" value="1"/>
</dbReference>
<dbReference type="EC" id="3.4.21.4" evidence="12"/>
<name>W5J844_ANODA</name>
<evidence type="ECO:0000256" key="3">
    <source>
        <dbReference type="ARBA" id="ARBA00022670"/>
    </source>
</evidence>
<keyword evidence="2" id="KW-0964">Secreted</keyword>
<dbReference type="InterPro" id="IPR033116">
    <property type="entry name" value="TRYPSIN_SER"/>
</dbReference>
<sequence>MSFKIATVLALAALVCVESRTVQDHEDSWDRRAQALPRLPRLPQLPQGPRYVSKGNRIVGGFAIDISDAPYQVSLQHRGSHNCGGSIISNGWVLTAAHCTAGASASNLAVRYGSSEHAAGGKLVPVARIINHPKYNANTITYDFALLQLEQEVVFGDNAQPVDLPEQDDPVEDTTLCKVSGWGNTQNVNESSRKLRAAYVPSVNQEECHKAYASFGGIYPDQICAGFRNGGKDACQGDSGGPLVANDQLVGVVSWGYGCAVPGYPGVYARVASARDWIRENSGV</sequence>
<keyword evidence="7 13" id="KW-0720">Serine protease</keyword>
<evidence type="ECO:0000313" key="17">
    <source>
        <dbReference type="EnsemblMetazoa" id="ADAC007736-PA"/>
    </source>
</evidence>
<feature type="signal peptide" evidence="14">
    <location>
        <begin position="1"/>
        <end position="19"/>
    </location>
</feature>
<reference evidence="16" key="2">
    <citation type="submission" date="2010-05" db="EMBL/GenBank/DDBJ databases">
        <authorList>
            <person name="Almeida L.G."/>
            <person name="Nicolas M.F."/>
            <person name="Souza R.C."/>
            <person name="Vasconcelos A.T.R."/>
        </authorList>
    </citation>
    <scope>NUCLEOTIDE SEQUENCE</scope>
</reference>
<dbReference type="PANTHER" id="PTHR24276">
    <property type="entry name" value="POLYSERASE-RELATED"/>
    <property type="match status" value="1"/>
</dbReference>
<dbReference type="GO" id="GO:0005576">
    <property type="term" value="C:extracellular region"/>
    <property type="evidence" value="ECO:0007669"/>
    <property type="project" value="UniProtKB-SubCell"/>
</dbReference>
<comment type="catalytic activity">
    <reaction evidence="11">
        <text>Preferential cleavage: Arg-|-Xaa, Lys-|-Xaa.</text>
        <dbReference type="EC" id="3.4.21.4"/>
    </reaction>
</comment>